<dbReference type="EMBL" id="JADMLG010000002">
    <property type="protein sequence ID" value="MBH0775855.1"/>
    <property type="molecule type" value="Genomic_DNA"/>
</dbReference>
<comment type="caution">
    <text evidence="2">The sequence shown here is derived from an EMBL/GenBank/DDBJ whole genome shotgun (WGS) entry which is preliminary data.</text>
</comment>
<feature type="compositionally biased region" description="Low complexity" evidence="1">
    <location>
        <begin position="206"/>
        <end position="227"/>
    </location>
</feature>
<evidence type="ECO:0000256" key="1">
    <source>
        <dbReference type="SAM" id="MobiDB-lite"/>
    </source>
</evidence>
<organism evidence="2 3">
    <name type="scientific">Nocardia bovistercoris</name>
    <dbReference type="NCBI Taxonomy" id="2785916"/>
    <lineage>
        <taxon>Bacteria</taxon>
        <taxon>Bacillati</taxon>
        <taxon>Actinomycetota</taxon>
        <taxon>Actinomycetes</taxon>
        <taxon>Mycobacteriales</taxon>
        <taxon>Nocardiaceae</taxon>
        <taxon>Nocardia</taxon>
    </lineage>
</organism>
<name>A0A931I9K0_9NOCA</name>
<dbReference type="Proteomes" id="UP000655751">
    <property type="component" value="Unassembled WGS sequence"/>
</dbReference>
<proteinExistence type="predicted"/>
<feature type="compositionally biased region" description="Gly residues" evidence="1">
    <location>
        <begin position="277"/>
        <end position="288"/>
    </location>
</feature>
<sequence>MTGYEKPTIQGNGEHPQSWEHPKINDAFLPLDTADAVNQSEKYFDMSTIWEQGVETFVRSIQNSIAQAWSGSAAEASKAAIQKYVDNDARPLTSGLEELSFRVRDAALAIVNTKSALPDPVVVTWTSWAWPPHRWDMQRDQSAKTEEARTAMTQHYVKPFGDLDSKIPVLHVPVGPTQSVDIPVPKVENPGASAGGGGAAGGSSGSSGSNAPSGSAAQGAQSPEQAETAPSASGESNTQAAASNSNTSSTSTPSSASDPTKTVPSSAGTSTSPSGAGVPGSGGSGGSGSRTPGSGRSGSGSGGSGAGGSGSGGAPGAGRSVQGLIGTGGGTGASTSTAAGTSSGARGTGMAGAPGAAGRGGGKDEDSTHGVPDYLITQENTDELLGEIPPTIAGGVIGGEPD</sequence>
<feature type="compositionally biased region" description="Low complexity" evidence="1">
    <location>
        <begin position="333"/>
        <end position="345"/>
    </location>
</feature>
<evidence type="ECO:0000313" key="2">
    <source>
        <dbReference type="EMBL" id="MBH0775855.1"/>
    </source>
</evidence>
<reference evidence="2" key="1">
    <citation type="submission" date="2020-11" db="EMBL/GenBank/DDBJ databases">
        <title>Nocardia NEAU-351.nov., a novel actinomycete isolated from the cow dung.</title>
        <authorList>
            <person name="Zhang X."/>
        </authorList>
    </citation>
    <scope>NUCLEOTIDE SEQUENCE</scope>
    <source>
        <strain evidence="2">NEAU-351</strain>
    </source>
</reference>
<accession>A0A931I9K0</accession>
<feature type="region of interest" description="Disordered" evidence="1">
    <location>
        <begin position="1"/>
        <end position="20"/>
    </location>
</feature>
<keyword evidence="3" id="KW-1185">Reference proteome</keyword>
<gene>
    <name evidence="2" type="ORF">IT779_06100</name>
</gene>
<evidence type="ECO:0008006" key="4">
    <source>
        <dbReference type="Google" id="ProtNLM"/>
    </source>
</evidence>
<feature type="compositionally biased region" description="Gly residues" evidence="1">
    <location>
        <begin position="193"/>
        <end position="205"/>
    </location>
</feature>
<protein>
    <recommendedName>
        <fullName evidence="4">PPE domain-containing protein</fullName>
    </recommendedName>
</protein>
<dbReference type="AlphaFoldDB" id="A0A931I9K0"/>
<feature type="region of interest" description="Disordered" evidence="1">
    <location>
        <begin position="176"/>
        <end position="402"/>
    </location>
</feature>
<feature type="compositionally biased region" description="Gly residues" evidence="1">
    <location>
        <begin position="346"/>
        <end position="360"/>
    </location>
</feature>
<feature type="compositionally biased region" description="Low complexity" evidence="1">
    <location>
        <begin position="236"/>
        <end position="276"/>
    </location>
</feature>
<feature type="compositionally biased region" description="Gly residues" evidence="1">
    <location>
        <begin position="295"/>
        <end position="316"/>
    </location>
</feature>
<evidence type="ECO:0000313" key="3">
    <source>
        <dbReference type="Proteomes" id="UP000655751"/>
    </source>
</evidence>